<dbReference type="PANTHER" id="PTHR30427:SF1">
    <property type="entry name" value="TRANSCRIPTIONAL ACTIVATOR PROTEIN LYSR"/>
    <property type="match status" value="1"/>
</dbReference>
<dbReference type="PATRIC" id="fig|266265.5.peg.2094"/>
<evidence type="ECO:0000313" key="7">
    <source>
        <dbReference type="Proteomes" id="UP000001817"/>
    </source>
</evidence>
<keyword evidence="4" id="KW-0804">Transcription</keyword>
<dbReference type="GO" id="GO:0003700">
    <property type="term" value="F:DNA-binding transcription factor activity"/>
    <property type="evidence" value="ECO:0007669"/>
    <property type="project" value="InterPro"/>
</dbReference>
<dbReference type="STRING" id="266265.Bxe_A2435"/>
<evidence type="ECO:0000256" key="1">
    <source>
        <dbReference type="ARBA" id="ARBA00009437"/>
    </source>
</evidence>
<reference evidence="6 7" key="1">
    <citation type="journal article" date="2006" name="Proc. Natl. Acad. Sci. U.S.A.">
        <title>Burkholderia xenovorans LB400 harbors a multi-replicon, 9.73-Mbp genome shaped for versatility.</title>
        <authorList>
            <person name="Chain P.S."/>
            <person name="Denef V.J."/>
            <person name="Konstantinidis K.T."/>
            <person name="Vergez L.M."/>
            <person name="Agullo L."/>
            <person name="Reyes V.L."/>
            <person name="Hauser L."/>
            <person name="Cordova M."/>
            <person name="Gomez L."/>
            <person name="Gonzalez M."/>
            <person name="Land M."/>
            <person name="Lao V."/>
            <person name="Larimer F."/>
            <person name="LiPuma J.J."/>
            <person name="Mahenthiralingam E."/>
            <person name="Malfatti S.A."/>
            <person name="Marx C.J."/>
            <person name="Parnell J.J."/>
            <person name="Ramette A."/>
            <person name="Richardson P."/>
            <person name="Seeger M."/>
            <person name="Smith D."/>
            <person name="Spilker T."/>
            <person name="Sul W.J."/>
            <person name="Tsoi T.V."/>
            <person name="Ulrich L.E."/>
            <person name="Zhulin I.B."/>
            <person name="Tiedje J.M."/>
        </authorList>
    </citation>
    <scope>NUCLEOTIDE SEQUENCE [LARGE SCALE GENOMIC DNA]</scope>
    <source>
        <strain evidence="6 7">LB400</strain>
    </source>
</reference>
<dbReference type="SUPFAM" id="SSF46785">
    <property type="entry name" value="Winged helix' DNA-binding domain"/>
    <property type="match status" value="1"/>
</dbReference>
<feature type="domain" description="HTH lysR-type" evidence="5">
    <location>
        <begin position="1"/>
        <end position="58"/>
    </location>
</feature>
<dbReference type="InterPro" id="IPR036390">
    <property type="entry name" value="WH_DNA-bd_sf"/>
</dbReference>
<dbReference type="EMBL" id="CP000270">
    <property type="protein sequence ID" value="ABE30535.1"/>
    <property type="molecule type" value="Genomic_DNA"/>
</dbReference>
<dbReference type="Proteomes" id="UP000001817">
    <property type="component" value="Chromosome 1"/>
</dbReference>
<dbReference type="InterPro" id="IPR005119">
    <property type="entry name" value="LysR_subst-bd"/>
</dbReference>
<dbReference type="OrthoDB" id="8849678at2"/>
<protein>
    <submittedName>
        <fullName evidence="6">Transcriptional regulator, LysR family</fullName>
    </submittedName>
</protein>
<keyword evidence="7" id="KW-1185">Reference proteome</keyword>
<dbReference type="eggNOG" id="COG0583">
    <property type="taxonomic scope" value="Bacteria"/>
</dbReference>
<evidence type="ECO:0000313" key="6">
    <source>
        <dbReference type="EMBL" id="ABE30535.1"/>
    </source>
</evidence>
<name>Q13ZF4_PARXL</name>
<comment type="similarity">
    <text evidence="1">Belongs to the LysR transcriptional regulatory family.</text>
</comment>
<dbReference type="RefSeq" id="WP_011488178.1">
    <property type="nucleotide sequence ID" value="NC_007951.1"/>
</dbReference>
<organism evidence="6 7">
    <name type="scientific">Paraburkholderia xenovorans (strain LB400)</name>
    <dbReference type="NCBI Taxonomy" id="266265"/>
    <lineage>
        <taxon>Bacteria</taxon>
        <taxon>Pseudomonadati</taxon>
        <taxon>Pseudomonadota</taxon>
        <taxon>Betaproteobacteria</taxon>
        <taxon>Burkholderiales</taxon>
        <taxon>Burkholderiaceae</taxon>
        <taxon>Paraburkholderia</taxon>
    </lineage>
</organism>
<evidence type="ECO:0000259" key="5">
    <source>
        <dbReference type="PROSITE" id="PS50931"/>
    </source>
</evidence>
<dbReference type="PANTHER" id="PTHR30427">
    <property type="entry name" value="TRANSCRIPTIONAL ACTIVATOR PROTEIN LYSR"/>
    <property type="match status" value="1"/>
</dbReference>
<accession>Q13ZF4</accession>
<dbReference type="PROSITE" id="PS50931">
    <property type="entry name" value="HTH_LYSR"/>
    <property type="match status" value="1"/>
</dbReference>
<dbReference type="SUPFAM" id="SSF53850">
    <property type="entry name" value="Periplasmic binding protein-like II"/>
    <property type="match status" value="1"/>
</dbReference>
<dbReference type="Gene3D" id="1.10.10.10">
    <property type="entry name" value="Winged helix-like DNA-binding domain superfamily/Winged helix DNA-binding domain"/>
    <property type="match status" value="1"/>
</dbReference>
<gene>
    <name evidence="6" type="ORF">Bxe_A2435</name>
</gene>
<evidence type="ECO:0000256" key="2">
    <source>
        <dbReference type="ARBA" id="ARBA00023015"/>
    </source>
</evidence>
<dbReference type="Pfam" id="PF00126">
    <property type="entry name" value="HTH_1"/>
    <property type="match status" value="1"/>
</dbReference>
<evidence type="ECO:0000256" key="3">
    <source>
        <dbReference type="ARBA" id="ARBA00023125"/>
    </source>
</evidence>
<dbReference type="Pfam" id="PF03466">
    <property type="entry name" value="LysR_substrate"/>
    <property type="match status" value="1"/>
</dbReference>
<keyword evidence="3" id="KW-0238">DNA-binding</keyword>
<dbReference type="Gene3D" id="3.40.190.290">
    <property type="match status" value="1"/>
</dbReference>
<dbReference type="KEGG" id="bxe:Bxe_A2435"/>
<evidence type="ECO:0000256" key="4">
    <source>
        <dbReference type="ARBA" id="ARBA00023163"/>
    </source>
</evidence>
<dbReference type="GO" id="GO:0010628">
    <property type="term" value="P:positive regulation of gene expression"/>
    <property type="evidence" value="ECO:0007669"/>
    <property type="project" value="TreeGrafter"/>
</dbReference>
<sequence length="306" mass="33751">MNVRQLEAFQAVMSAGSLTAAAGLLSVSQPAVSQLIAQLEGNCGFSLFDRAGTKMRPTREAEVLHAEVQRMFIGVGRVANVAKALRDQTWGALSIASFPVLTRRMLPNIVTSFCKTRPDVKFSVESMRSRSLVDAVATQQVDLGFSILPGDRPEVDSTHVCTLRGLCILPKGHRLSKRRLIRAKDLDGEAFVALGPQDHSRFQIDKIFEEADVQRRIQVEVGQSETACSFVANGVGVAVVDPISVWNNAGADFVVCAFEPKMEFEIWLIRPKTARPFALIDTFSDYACAELMRLKEEEIDIRQPRG</sequence>
<dbReference type="AlphaFoldDB" id="Q13ZF4"/>
<dbReference type="InterPro" id="IPR036388">
    <property type="entry name" value="WH-like_DNA-bd_sf"/>
</dbReference>
<dbReference type="GO" id="GO:0043565">
    <property type="term" value="F:sequence-specific DNA binding"/>
    <property type="evidence" value="ECO:0007669"/>
    <property type="project" value="TreeGrafter"/>
</dbReference>
<dbReference type="PRINTS" id="PR00039">
    <property type="entry name" value="HTHLYSR"/>
</dbReference>
<dbReference type="InterPro" id="IPR000847">
    <property type="entry name" value="LysR_HTH_N"/>
</dbReference>
<dbReference type="KEGG" id="bxb:DR64_129"/>
<proteinExistence type="inferred from homology"/>
<keyword evidence="2" id="KW-0805">Transcription regulation</keyword>